<evidence type="ECO:0000259" key="8">
    <source>
        <dbReference type="PROSITE" id="PS51831"/>
    </source>
</evidence>
<evidence type="ECO:0000256" key="3">
    <source>
        <dbReference type="ARBA" id="ARBA00022737"/>
    </source>
</evidence>
<accession>A0A381RAM6</accession>
<evidence type="ECO:0008006" key="10">
    <source>
        <dbReference type="Google" id="ProtNLM"/>
    </source>
</evidence>
<evidence type="ECO:0000256" key="6">
    <source>
        <dbReference type="ARBA" id="ARBA00023268"/>
    </source>
</evidence>
<dbReference type="InterPro" id="IPR006674">
    <property type="entry name" value="HD_domain"/>
</dbReference>
<proteinExistence type="inferred from homology"/>
<dbReference type="HAMAP" id="MF_00277">
    <property type="entry name" value="PII_uridylyl_transf"/>
    <property type="match status" value="1"/>
</dbReference>
<dbReference type="PANTHER" id="PTHR47320:SF1">
    <property type="entry name" value="BIFUNCTIONAL URIDYLYLTRANSFERASE_URIDYLYL-REMOVING ENZYME"/>
    <property type="match status" value="1"/>
</dbReference>
<dbReference type="SUPFAM" id="SSF109604">
    <property type="entry name" value="HD-domain/PDEase-like"/>
    <property type="match status" value="1"/>
</dbReference>
<evidence type="ECO:0000259" key="7">
    <source>
        <dbReference type="PROSITE" id="PS51671"/>
    </source>
</evidence>
<evidence type="ECO:0000313" key="9">
    <source>
        <dbReference type="EMBL" id="SUZ86907.1"/>
    </source>
</evidence>
<dbReference type="InterPro" id="IPR013546">
    <property type="entry name" value="PII_UdlTrfase/GS_AdlTrfase"/>
</dbReference>
<organism evidence="9">
    <name type="scientific">marine metagenome</name>
    <dbReference type="NCBI Taxonomy" id="408172"/>
    <lineage>
        <taxon>unclassified sequences</taxon>
        <taxon>metagenomes</taxon>
        <taxon>ecological metagenomes</taxon>
    </lineage>
</organism>
<dbReference type="SUPFAM" id="SSF55021">
    <property type="entry name" value="ACT-like"/>
    <property type="match status" value="1"/>
</dbReference>
<evidence type="ECO:0000256" key="5">
    <source>
        <dbReference type="ARBA" id="ARBA00022842"/>
    </source>
</evidence>
<dbReference type="Pfam" id="PF08335">
    <property type="entry name" value="GlnD_UR_UTase"/>
    <property type="match status" value="1"/>
</dbReference>
<dbReference type="GO" id="GO:0008773">
    <property type="term" value="F:[protein-PII] uridylyltransferase activity"/>
    <property type="evidence" value="ECO:0007669"/>
    <property type="project" value="InterPro"/>
</dbReference>
<dbReference type="InterPro" id="IPR045865">
    <property type="entry name" value="ACT-like_dom_sf"/>
</dbReference>
<reference evidence="9" key="1">
    <citation type="submission" date="2018-05" db="EMBL/GenBank/DDBJ databases">
        <authorList>
            <person name="Lanie J.A."/>
            <person name="Ng W.-L."/>
            <person name="Kazmierczak K.M."/>
            <person name="Andrzejewski T.M."/>
            <person name="Davidsen T.M."/>
            <person name="Wayne K.J."/>
            <person name="Tettelin H."/>
            <person name="Glass J.I."/>
            <person name="Rusch D."/>
            <person name="Podicherti R."/>
            <person name="Tsui H.-C.T."/>
            <person name="Winkler M.E."/>
        </authorList>
    </citation>
    <scope>NUCLEOTIDE SEQUENCE</scope>
</reference>
<protein>
    <recommendedName>
        <fullName evidence="10">ACT domain-containing protein</fullName>
    </recommendedName>
</protein>
<dbReference type="InterPro" id="IPR010043">
    <property type="entry name" value="UTase/UR"/>
</dbReference>
<dbReference type="InterPro" id="IPR043519">
    <property type="entry name" value="NT_sf"/>
</dbReference>
<dbReference type="GO" id="GO:0016787">
    <property type="term" value="F:hydrolase activity"/>
    <property type="evidence" value="ECO:0007669"/>
    <property type="project" value="UniProtKB-KW"/>
</dbReference>
<dbReference type="SUPFAM" id="SSF81593">
    <property type="entry name" value="Nucleotidyltransferase substrate binding subunit/domain"/>
    <property type="match status" value="1"/>
</dbReference>
<dbReference type="PIRSF" id="PIRSF006288">
    <property type="entry name" value="PII_uridyltransf"/>
    <property type="match status" value="1"/>
</dbReference>
<dbReference type="InterPro" id="IPR002912">
    <property type="entry name" value="ACT_dom"/>
</dbReference>
<dbReference type="PROSITE" id="PS51671">
    <property type="entry name" value="ACT"/>
    <property type="match status" value="1"/>
</dbReference>
<dbReference type="PANTHER" id="PTHR47320">
    <property type="entry name" value="BIFUNCTIONAL URIDYLYLTRANSFERASE/URIDYLYL-REMOVING ENZYME"/>
    <property type="match status" value="1"/>
</dbReference>
<keyword evidence="6" id="KW-0511">Multifunctional enzyme</keyword>
<dbReference type="SUPFAM" id="SSF81301">
    <property type="entry name" value="Nucleotidyltransferase"/>
    <property type="match status" value="1"/>
</dbReference>
<evidence type="ECO:0000256" key="1">
    <source>
        <dbReference type="ARBA" id="ARBA00022679"/>
    </source>
</evidence>
<dbReference type="CDD" id="cd00077">
    <property type="entry name" value="HDc"/>
    <property type="match status" value="1"/>
</dbReference>
<dbReference type="CDD" id="cd05401">
    <property type="entry name" value="NT_GlnE_GlnD_like"/>
    <property type="match status" value="1"/>
</dbReference>
<keyword evidence="5" id="KW-0460">Magnesium</keyword>
<gene>
    <name evidence="9" type="ORF">METZ01_LOCUS39761</name>
</gene>
<dbReference type="Pfam" id="PF01966">
    <property type="entry name" value="HD"/>
    <property type="match status" value="1"/>
</dbReference>
<dbReference type="AlphaFoldDB" id="A0A381RAM6"/>
<keyword evidence="2" id="KW-0548">Nucleotidyltransferase</keyword>
<dbReference type="Gene3D" id="1.10.3210.10">
    <property type="entry name" value="Hypothetical protein af1432"/>
    <property type="match status" value="1"/>
</dbReference>
<dbReference type="CDD" id="cd04899">
    <property type="entry name" value="ACT_ACR-UUR-like_2"/>
    <property type="match status" value="1"/>
</dbReference>
<keyword evidence="4" id="KW-0378">Hydrolase</keyword>
<dbReference type="NCBIfam" id="TIGR01693">
    <property type="entry name" value="UTase_glnD"/>
    <property type="match status" value="1"/>
</dbReference>
<name>A0A381RAM6_9ZZZZ</name>
<keyword evidence="1" id="KW-0808">Transferase</keyword>
<dbReference type="PROSITE" id="PS51831">
    <property type="entry name" value="HD"/>
    <property type="match status" value="1"/>
</dbReference>
<dbReference type="EMBL" id="UINC01001704">
    <property type="protein sequence ID" value="SUZ86907.1"/>
    <property type="molecule type" value="Genomic_DNA"/>
</dbReference>
<keyword evidence="3" id="KW-0677">Repeat</keyword>
<evidence type="ECO:0000256" key="4">
    <source>
        <dbReference type="ARBA" id="ARBA00022801"/>
    </source>
</evidence>
<evidence type="ECO:0000256" key="2">
    <source>
        <dbReference type="ARBA" id="ARBA00022695"/>
    </source>
</evidence>
<feature type="domain" description="HD" evidence="8">
    <location>
        <begin position="453"/>
        <end position="575"/>
    </location>
</feature>
<sequence length="877" mass="102106">MELSSEDLIKKSDSKNLSITTCKTFLENESSLIDQKLNRGNVNKILNARTKINDTAVIKIAEKFFENQKKYISLIAIGGYGRKELYPNSDTDLLILIEGKKKKSLQKPIREFLTFLWDVGIEASHSTRTLNECLKEGRKDVSVATSLIESRYLYGSKDLFKRFLEKINKKGAFWKNKKFLEEKMLEQTNRHLQFNNTAYNLEPNIKNGPGGLRDLHNIFWIAKKIFSIKSIKELENLKILTKEQITDFESSWALLSRIRYSLHKITNRPENRLLFDYQRTLASNFGYKDQKHLLAVEVFMQDYYKAAKSISRLNEISLQILEQKILNRTRRKSEQISSFEIINNLIGLKKDITFADNPSLLLEIFLQFQKNKNIKGIQSETINQIIESLDLINNSFRNNEENKRLFLEILKAPEGVTHELKRMNLYGVLGLYIPSFGKIEGRMQYDLFHAFTVDEHTLNVVSNLRRLALSRFDHEYPDDSIKMQSIENQKILYIAGLYHDIAKGRGGDHSIIGAKEAEKFCLAHGLTNYDAKLVSWLVENHLVFSLTAQKKDIHDPNVIEELAKIIGDESRLDYLYLLTVSDVRATNPSLWNSWKERLFNDLYRLTKNSLRAGLENPIDKKSIVREKKELTKEHLLNLGNDKRAADALLKEFKENYFLKFNQDEINNQMDFLLNEQEYGSNLDLINLRQLETEGLISIFILTDISSENFFLITSVLEEKNLSIRDAKVVQLDDEKCIFNFYIDRPNLSFSEIKERNLKIKSLLLERLDTKELISKKKNKPLPRKLRSFDTEIQINFLTDTVNKRTVMELICLDRPGLLLDISKVFKNEKIWIESAKIATIGERAEDVFYLRDNNQEMISEQIHLNLEKSIRNSLAHQ</sequence>
<dbReference type="InterPro" id="IPR003607">
    <property type="entry name" value="HD/PDEase_dom"/>
</dbReference>
<feature type="domain" description="ACT" evidence="7">
    <location>
        <begin position="806"/>
        <end position="877"/>
    </location>
</feature>
<dbReference type="SMART" id="SM00471">
    <property type="entry name" value="HDc"/>
    <property type="match status" value="1"/>
</dbReference>